<gene>
    <name evidence="2" type="ORF">J4215_02155</name>
</gene>
<dbReference type="EMBL" id="JAGVWC010000009">
    <property type="protein sequence ID" value="MBS3061362.1"/>
    <property type="molecule type" value="Genomic_DNA"/>
</dbReference>
<protein>
    <submittedName>
        <fullName evidence="2">HAD family hydrolase</fullName>
    </submittedName>
</protein>
<comment type="caution">
    <text evidence="2">The sequence shown here is derived from an EMBL/GenBank/DDBJ whole genome shotgun (WGS) entry which is preliminary data.</text>
</comment>
<dbReference type="Gene3D" id="3.40.50.1110">
    <property type="entry name" value="SGNH hydrolase"/>
    <property type="match status" value="1"/>
</dbReference>
<dbReference type="Gene3D" id="3.40.630.30">
    <property type="match status" value="1"/>
</dbReference>
<dbReference type="Gene3D" id="3.40.50.1000">
    <property type="entry name" value="HAD superfamily/HAD-like"/>
    <property type="match status" value="1"/>
</dbReference>
<feature type="domain" description="BF1531-like N-terminal" evidence="1">
    <location>
        <begin position="46"/>
        <end position="238"/>
    </location>
</feature>
<reference evidence="2" key="1">
    <citation type="submission" date="2021-03" db="EMBL/GenBank/DDBJ databases">
        <authorList>
            <person name="Jaffe A."/>
        </authorList>
    </citation>
    <scope>NUCLEOTIDE SEQUENCE</scope>
    <source>
        <strain evidence="2">RIFCSPLOWO2_01_FULL_AR10_48_17</strain>
    </source>
</reference>
<dbReference type="InterPro" id="IPR010037">
    <property type="entry name" value="FkbH_domain"/>
</dbReference>
<name>A0A8T4L672_9ARCH</name>
<accession>A0A8T4L672</accession>
<evidence type="ECO:0000259" key="1">
    <source>
        <dbReference type="Pfam" id="PF21211"/>
    </source>
</evidence>
<dbReference type="InterPro" id="IPR023214">
    <property type="entry name" value="HAD_sf"/>
</dbReference>
<dbReference type="Proteomes" id="UP000675968">
    <property type="component" value="Unassembled WGS sequence"/>
</dbReference>
<reference evidence="2" key="2">
    <citation type="submission" date="2021-05" db="EMBL/GenBank/DDBJ databases">
        <title>Protein family content uncovers lineage relationships and bacterial pathway maintenance mechanisms in DPANN archaea.</title>
        <authorList>
            <person name="Castelle C.J."/>
            <person name="Meheust R."/>
            <person name="Jaffe A.L."/>
            <person name="Seitz K."/>
            <person name="Gong X."/>
            <person name="Baker B.J."/>
            <person name="Banfield J.F."/>
        </authorList>
    </citation>
    <scope>NUCLEOTIDE SEQUENCE</scope>
    <source>
        <strain evidence="2">RIFCSPLOWO2_01_FULL_AR10_48_17</strain>
    </source>
</reference>
<organism evidence="2 3">
    <name type="scientific">Candidatus Iainarchaeum sp</name>
    <dbReference type="NCBI Taxonomy" id="3101447"/>
    <lineage>
        <taxon>Archaea</taxon>
        <taxon>Candidatus Iainarchaeota</taxon>
        <taxon>Candidatus Iainarchaeia</taxon>
        <taxon>Candidatus Iainarchaeales</taxon>
        <taxon>Candidatus Iainarchaeaceae</taxon>
        <taxon>Candidatus Iainarchaeum</taxon>
    </lineage>
</organism>
<dbReference type="AlphaFoldDB" id="A0A8T4L672"/>
<dbReference type="Pfam" id="PF21211">
    <property type="entry name" value="FkbH_N"/>
    <property type="match status" value="1"/>
</dbReference>
<dbReference type="SUPFAM" id="SSF55729">
    <property type="entry name" value="Acyl-CoA N-acyltransferases (Nat)"/>
    <property type="match status" value="1"/>
</dbReference>
<dbReference type="InterPro" id="IPR016181">
    <property type="entry name" value="Acyl_CoA_acyltransferase"/>
</dbReference>
<dbReference type="InterPro" id="IPR036514">
    <property type="entry name" value="SGNH_hydro_sf"/>
</dbReference>
<dbReference type="NCBIfam" id="TIGR01681">
    <property type="entry name" value="HAD-SF-IIIC"/>
    <property type="match status" value="1"/>
</dbReference>
<proteinExistence type="predicted"/>
<sequence>MTQTLRKTLFEEYLLLLKNRDALTYLETTDLFHEFQKETNSLPPLKIAVLSNFTIRPMEIPLSLACRLAGFNPTIYFGPYNQVHKEILDPSSELYAFSPEIVFLALDGQTILPKSFEWSLKTTVLEKEKECQEAVKDVGQLVEVLVQKTRSLILVSNFRLPFPLSLGILDNKSSGQVELIQKTNQQLAKTFSNVKNVFVLDTEYAASVFGRERAFDPRLYYRGDIRWSYDFMVFIANQLNRYVRAFKGTTKKCVVLDLDNVLWGGVIGEDGLEHIKLSKTSAGKEFFEFQQFLKQLTERGILLAINSKNNPEDVEEVFQKHSDMVLQKSDFASIRINWTDKAQNLQSIADELNIGLDSMVFVDDNPIERGLVATMLPQVTVPEMPEDPKEYRLFLSKQPFFEKIAITKEDLEKKEMYQKQRQRTEFKEQAGSLEAYLKGLKQEITVFSAKPENLDRITQLVHKTNQFNLTTKRYTVAEIENMQKNSKWNILAIRVKDRFGDNGIVGVLILDKTNPNEWNIDSFLLSCRVLGRKVEYALLQYVLENAKRQKAAMVRGRYLRTEKNQVSKDLFLNAGFSNEKTTSKGDSHWFFSLGKNEFKQAIPGKIKIVS</sequence>
<dbReference type="InterPro" id="IPR036412">
    <property type="entry name" value="HAD-like_sf"/>
</dbReference>
<keyword evidence="2" id="KW-0378">Hydrolase</keyword>
<dbReference type="NCBIfam" id="TIGR01686">
    <property type="entry name" value="FkbH"/>
    <property type="match status" value="1"/>
</dbReference>
<dbReference type="InterPro" id="IPR049369">
    <property type="entry name" value="BF1531-like_N"/>
</dbReference>
<evidence type="ECO:0000313" key="3">
    <source>
        <dbReference type="Proteomes" id="UP000675968"/>
    </source>
</evidence>
<evidence type="ECO:0000313" key="2">
    <source>
        <dbReference type="EMBL" id="MBS3061362.1"/>
    </source>
</evidence>
<dbReference type="InterPro" id="IPR010033">
    <property type="entry name" value="HAD_SF_ppase_IIIC"/>
</dbReference>
<dbReference type="GO" id="GO:0016787">
    <property type="term" value="F:hydrolase activity"/>
    <property type="evidence" value="ECO:0007669"/>
    <property type="project" value="UniProtKB-KW"/>
</dbReference>
<dbReference type="SUPFAM" id="SSF56784">
    <property type="entry name" value="HAD-like"/>
    <property type="match status" value="1"/>
</dbReference>